<evidence type="ECO:0000256" key="1">
    <source>
        <dbReference type="ARBA" id="ARBA00022737"/>
    </source>
</evidence>
<feature type="repeat" description="ANK" evidence="3">
    <location>
        <begin position="1316"/>
        <end position="1348"/>
    </location>
</feature>
<dbReference type="OrthoDB" id="194358at2759"/>
<evidence type="ECO:0000313" key="5">
    <source>
        <dbReference type="Proteomes" id="UP000184330"/>
    </source>
</evidence>
<proteinExistence type="predicted"/>
<dbReference type="InterPro" id="IPR002110">
    <property type="entry name" value="Ankyrin_rpt"/>
</dbReference>
<feature type="repeat" description="ANK" evidence="3">
    <location>
        <begin position="1349"/>
        <end position="1381"/>
    </location>
</feature>
<keyword evidence="2 3" id="KW-0040">ANK repeat</keyword>
<organism evidence="4 5">
    <name type="scientific">Phialocephala subalpina</name>
    <dbReference type="NCBI Taxonomy" id="576137"/>
    <lineage>
        <taxon>Eukaryota</taxon>
        <taxon>Fungi</taxon>
        <taxon>Dikarya</taxon>
        <taxon>Ascomycota</taxon>
        <taxon>Pezizomycotina</taxon>
        <taxon>Leotiomycetes</taxon>
        <taxon>Helotiales</taxon>
        <taxon>Mollisiaceae</taxon>
        <taxon>Phialocephala</taxon>
        <taxon>Phialocephala fortinii species complex</taxon>
    </lineage>
</organism>
<dbReference type="Pfam" id="PF12796">
    <property type="entry name" value="Ank_2"/>
    <property type="match status" value="1"/>
</dbReference>
<dbReference type="SUPFAM" id="SSF48403">
    <property type="entry name" value="Ankyrin repeat"/>
    <property type="match status" value="3"/>
</dbReference>
<keyword evidence="1" id="KW-0677">Repeat</keyword>
<keyword evidence="5" id="KW-1185">Reference proteome</keyword>
<dbReference type="PANTHER" id="PTHR24189">
    <property type="entry name" value="MYOTROPHIN"/>
    <property type="match status" value="1"/>
</dbReference>
<dbReference type="InterPro" id="IPR036770">
    <property type="entry name" value="Ankyrin_rpt-contain_sf"/>
</dbReference>
<accession>A0A1L7WBZ8</accession>
<sequence>MSRQPAAKRAQRLQEIAREVGAILDNFDPSPLLPPTQPPTFMIYDDDRNADAILGQLRIDESKSSKQQSRRLSAAFGKTQKQGVYTYSELYQAMVKVVEDNGLPGVLEVLLKRFRAIEGDVNLSRRGSTSMVKRVRGKDEQDERGRLLYLATGNTRIEFVQLLAPLSDEQSLNESLDIALAKRELGIVELLVRYGANTALYESTLINVAKHGDHELLGLLLRAKRGVSQQCLDQSLFPAATCGSLRCVLLLAWAGANADYGSALMHTVEAERFDLATALITAQCPPSGGTLNQALNSLFAQPSSPAPATDGQYLLMEALLCGGPEGDAANQGLLRATFLANVPMMQLLLSHQIDINYDGACAVGHAIQRNRSDLMGTLLQNQSLKPEIASELVRNIPAKVPPMDRVAILSKLLVNGATGPYCSEQLILAAESNDLDTAQLLITYGGQNNGHPVCSVNYNGARCLKTAVSRNNIALLKLLALEGDATKFSLAQAFSAIPPNVTGDDHFLIVQTLLRGGAAGSEVDEALHAAVTSPKKSHRLIEVLIQFKANVTEQTLLAAVSQGSTTKLDLLLTGSVTSSMCAAAITTAMKLPMTEIRFKIMSKLLVPATTSNAEIPEVSQAVLDILQNCPEDMDLLDLLCRQGRANLNFEDGLAVLLATKHSNYTLLTILLRAGTFLPSSTTIERALECAIALPLSDMNRPNKVKALLWKVKPQGAINRALIQEIKSALKQGQRSPVIKILLDAGADVNSEHGMPIQLAVNDQALMGLLLSKGPTVRSSSSAFPAAIGLKDPERLILCEKLLRAGAAGEEISKALYKITEEGPTALPLVRLILPLVPPESVSVALIIAVNLGDLELSQVFLDNGGSVEYEGGQAVCSAASAGNSEMLKMLVSLKLKPSLSTLLTGFGGAMSLTGESYHQILQILLEAGMRGEAVDDALVETVRHGDESLKMTELLCKNGASIEWKEGEATVIAARSAMLPTLDLLLEREPSEAVLKRSYIEASTSILSKSERVQVIERLLKAGKQVDIHVAKTLTSATTAPSDRPMIKMLLARGVFDEGQAMVHAAKSLDLRTLSLLANSPKAAPHVSVAFEAVLITDELWKSATGLAVVKLLLDKGASGPAVAEALYRAVESLESISVETETLAYDFIGALLKNGADVNYQRGLSLQRATLQANIPLITKLLPHASPESKAMAIPYVFTVCDEKAAVLKTLAAFVESFDNGEELDIMFRHPDENLEPVLFLALSQFPRDTQILRALLGMGYPPNQWQFCASEEDVAPERWPILCWALEQPQKKISSGVIEMLIDAGADVNYISKTGMTPLMLAIQNQRVDIVSKLIAKGANVAAEDSEGITPLAIASSMNNIPLMECLLEADAEVDDGSLHDVAAKLQLDKMRILIKYGHQVDYPSDRHDGRSALAELSLRAVDNDPTPKHLEKVIQFLIVNDAKIAIRNVCGKTIFHYALDSSNPVLILTALLKIMWEHINGDAFLYSDKTYTYSLTKYVEKDLYQGPRNQKEDILALLRKKQAIDRFWAHDIMSKQPSDYCNGPPHIEEEVLRQKARAKRQAEMREDASYMLDLKRMTAIGEVEISEITLQGEIQRKKEQARVDREMLQAQANTQLQITEDAFMSGRWRGLRCRSSCWVNNRVWRTRFRGVSHKFRDILDRGRLGLFLRAAHEREMARIKMQKQLLGQQQSLANSFQGGQPQISGYPGQRQIGFVSEV</sequence>
<evidence type="ECO:0000256" key="2">
    <source>
        <dbReference type="ARBA" id="ARBA00023043"/>
    </source>
</evidence>
<name>A0A1L7WBZ8_9HELO</name>
<dbReference type="PROSITE" id="PS50297">
    <property type="entry name" value="ANK_REP_REGION"/>
    <property type="match status" value="2"/>
</dbReference>
<dbReference type="SMART" id="SM00248">
    <property type="entry name" value="ANK"/>
    <property type="match status" value="14"/>
</dbReference>
<evidence type="ECO:0000256" key="3">
    <source>
        <dbReference type="PROSITE-ProRule" id="PRU00023"/>
    </source>
</evidence>
<dbReference type="InterPro" id="IPR050745">
    <property type="entry name" value="Multifunctional_regulatory"/>
</dbReference>
<dbReference type="Gene3D" id="1.25.40.20">
    <property type="entry name" value="Ankyrin repeat-containing domain"/>
    <property type="match status" value="5"/>
</dbReference>
<gene>
    <name evidence="4" type="ORF">PAC_00156</name>
</gene>
<dbReference type="STRING" id="576137.A0A1L7WBZ8"/>
<protein>
    <submittedName>
        <fullName evidence="4">Uncharacterized protein</fullName>
    </submittedName>
</protein>
<evidence type="ECO:0000313" key="4">
    <source>
        <dbReference type="EMBL" id="CZR50284.1"/>
    </source>
</evidence>
<dbReference type="EMBL" id="FJOG01000001">
    <property type="protein sequence ID" value="CZR50284.1"/>
    <property type="molecule type" value="Genomic_DNA"/>
</dbReference>
<dbReference type="Proteomes" id="UP000184330">
    <property type="component" value="Unassembled WGS sequence"/>
</dbReference>
<reference evidence="4 5" key="1">
    <citation type="submission" date="2016-03" db="EMBL/GenBank/DDBJ databases">
        <authorList>
            <person name="Ploux O."/>
        </authorList>
    </citation>
    <scope>NUCLEOTIDE SEQUENCE [LARGE SCALE GENOMIC DNA]</scope>
    <source>
        <strain evidence="4 5">UAMH 11012</strain>
    </source>
</reference>
<dbReference type="PROSITE" id="PS50088">
    <property type="entry name" value="ANK_REPEAT"/>
    <property type="match status" value="2"/>
</dbReference>